<dbReference type="GeneID" id="19943163"/>
<dbReference type="InterPro" id="IPR001478">
    <property type="entry name" value="PDZ"/>
</dbReference>
<dbReference type="AlphaFoldDB" id="T0R0T1"/>
<dbReference type="STRING" id="1156394.T0R0T1"/>
<dbReference type="Gene3D" id="2.30.42.10">
    <property type="match status" value="1"/>
</dbReference>
<keyword evidence="3" id="KW-1185">Reference proteome</keyword>
<sequence length="256" mass="27645">MPSLPTSTSTTLVLPPHESFGLVLTPPTSGVVKDGLIVEDVTNPRLKYQVKANDVVAAINGVPFHGLRWDQAVKIIQTTPRPYALTFLHSLSSPLFTPAKREPPSYVAVVERGVQFADAAMHGINGAVVHHLTPEAKADGILATGDVLYKVGEINVLFRPYSVVMGIVAKAARPNVLQFIPHALVADTVRSTLPARARVQLANLKRDAMPEVVSDLASFHQIHGSLKECQLRRSDVKTSSSNRCRVDGATVVPPPY</sequence>
<reference evidence="2 3" key="1">
    <citation type="submission" date="2012-04" db="EMBL/GenBank/DDBJ databases">
        <title>The Genome Sequence of Saprolegnia declina VS20.</title>
        <authorList>
            <consortium name="The Broad Institute Genome Sequencing Platform"/>
            <person name="Russ C."/>
            <person name="Nusbaum C."/>
            <person name="Tyler B."/>
            <person name="van West P."/>
            <person name="Dieguez-Uribeondo J."/>
            <person name="de Bruijn I."/>
            <person name="Tripathy S."/>
            <person name="Jiang R."/>
            <person name="Young S.K."/>
            <person name="Zeng Q."/>
            <person name="Gargeya S."/>
            <person name="Fitzgerald M."/>
            <person name="Haas B."/>
            <person name="Abouelleil A."/>
            <person name="Alvarado L."/>
            <person name="Arachchi H.M."/>
            <person name="Berlin A."/>
            <person name="Chapman S.B."/>
            <person name="Goldberg J."/>
            <person name="Griggs A."/>
            <person name="Gujja S."/>
            <person name="Hansen M."/>
            <person name="Howarth C."/>
            <person name="Imamovic A."/>
            <person name="Larimer J."/>
            <person name="McCowen C."/>
            <person name="Montmayeur A."/>
            <person name="Murphy C."/>
            <person name="Neiman D."/>
            <person name="Pearson M."/>
            <person name="Priest M."/>
            <person name="Roberts A."/>
            <person name="Saif S."/>
            <person name="Shea T."/>
            <person name="Sisk P."/>
            <person name="Sykes S."/>
            <person name="Wortman J."/>
            <person name="Nusbaum C."/>
            <person name="Birren B."/>
        </authorList>
    </citation>
    <scope>NUCLEOTIDE SEQUENCE [LARGE SCALE GENOMIC DNA]</scope>
    <source>
        <strain evidence="2 3">VS20</strain>
    </source>
</reference>
<organism evidence="2 3">
    <name type="scientific">Saprolegnia diclina (strain VS20)</name>
    <dbReference type="NCBI Taxonomy" id="1156394"/>
    <lineage>
        <taxon>Eukaryota</taxon>
        <taxon>Sar</taxon>
        <taxon>Stramenopiles</taxon>
        <taxon>Oomycota</taxon>
        <taxon>Saprolegniomycetes</taxon>
        <taxon>Saprolegniales</taxon>
        <taxon>Saprolegniaceae</taxon>
        <taxon>Saprolegnia</taxon>
    </lineage>
</organism>
<dbReference type="PROSITE" id="PS50106">
    <property type="entry name" value="PDZ"/>
    <property type="match status" value="1"/>
</dbReference>
<dbReference type="EMBL" id="JH767136">
    <property type="protein sequence ID" value="EQC40546.1"/>
    <property type="molecule type" value="Genomic_DNA"/>
</dbReference>
<dbReference type="VEuPathDB" id="FungiDB:SDRG_02436"/>
<evidence type="ECO:0000259" key="1">
    <source>
        <dbReference type="PROSITE" id="PS50106"/>
    </source>
</evidence>
<dbReference type="SUPFAM" id="SSF50156">
    <property type="entry name" value="PDZ domain-like"/>
    <property type="match status" value="1"/>
</dbReference>
<gene>
    <name evidence="2" type="ORF">SDRG_02436</name>
</gene>
<dbReference type="InterPro" id="IPR036034">
    <property type="entry name" value="PDZ_sf"/>
</dbReference>
<protein>
    <recommendedName>
        <fullName evidence="1">PDZ domain-containing protein</fullName>
    </recommendedName>
</protein>
<dbReference type="InParanoid" id="T0R0T1"/>
<name>T0R0T1_SAPDV</name>
<accession>T0R0T1</accession>
<dbReference type="RefSeq" id="XP_008606245.1">
    <property type="nucleotide sequence ID" value="XM_008608023.1"/>
</dbReference>
<dbReference type="Proteomes" id="UP000030762">
    <property type="component" value="Unassembled WGS sequence"/>
</dbReference>
<proteinExistence type="predicted"/>
<evidence type="ECO:0000313" key="2">
    <source>
        <dbReference type="EMBL" id="EQC40546.1"/>
    </source>
</evidence>
<evidence type="ECO:0000313" key="3">
    <source>
        <dbReference type="Proteomes" id="UP000030762"/>
    </source>
</evidence>
<feature type="domain" description="PDZ" evidence="1">
    <location>
        <begin position="9"/>
        <end position="91"/>
    </location>
</feature>